<feature type="domain" description="DUF1616" evidence="2">
    <location>
        <begin position="116"/>
        <end position="256"/>
    </location>
</feature>
<dbReference type="RefSeq" id="WP_014289280.1">
    <property type="nucleotide sequence ID" value="NC_016645.1"/>
</dbReference>
<sequence length="258" mass="27862">MDLLEAYRAIVDAARAGADVRPLAEMFNKALAGGSLEPGFGELAARLAAEARWESLVSTALALAALAAAAAGLLLLYRRRREVIGFLWLLVWRRGLLKHGGGRPRTLLFDEEVSAVAAAVVVVGVALAVALLLRPAVAEPFSALGLLGPEGRIGGYPTNISAGVPVRLFIYVHNHEGEPRWYVVYIKIAGAGGEPPLPSPPVLRIERLLLHNESWVQPFSVSFNSTGRQRLVAELWAVYPNGTLAYTGRFVQLWVNVK</sequence>
<evidence type="ECO:0000259" key="2">
    <source>
        <dbReference type="Pfam" id="PF07760"/>
    </source>
</evidence>
<dbReference type="OrthoDB" id="19311at2157"/>
<keyword evidence="1" id="KW-0472">Membrane</keyword>
<keyword evidence="4" id="KW-1185">Reference proteome</keyword>
<evidence type="ECO:0000313" key="3">
    <source>
        <dbReference type="EMBL" id="AET33455.1"/>
    </source>
</evidence>
<accession>G7VIH5</accession>
<dbReference type="KEGG" id="pyr:P186_2060"/>
<dbReference type="eggNOG" id="arCOG02884">
    <property type="taxonomic scope" value="Archaea"/>
</dbReference>
<proteinExistence type="predicted"/>
<reference evidence="3 4" key="1">
    <citation type="journal article" date="2012" name="J. Bacteriol.">
        <title>Complete genome sequence of strain 1860, a crenarchaeon of the genus pyrobaculum able to grow with various electron acceptors.</title>
        <authorList>
            <person name="Mardanov A.V."/>
            <person name="Gumerov V.M."/>
            <person name="Slobodkina G.B."/>
            <person name="Beletsky A.V."/>
            <person name="Bonch-Osmolovskaya E.A."/>
            <person name="Ravin N.V."/>
            <person name="Skryabin K.G."/>
        </authorList>
    </citation>
    <scope>NUCLEOTIDE SEQUENCE [LARGE SCALE GENOMIC DNA]</scope>
    <source>
        <strain evidence="3 4">1860</strain>
    </source>
</reference>
<keyword evidence="1" id="KW-0812">Transmembrane</keyword>
<dbReference type="BioCyc" id="PSP1104324:GJSN-2011-MONOMER"/>
<protein>
    <recommendedName>
        <fullName evidence="2">DUF1616 domain-containing protein</fullName>
    </recommendedName>
</protein>
<keyword evidence="1" id="KW-1133">Transmembrane helix</keyword>
<dbReference type="GeneID" id="11596548"/>
<dbReference type="AlphaFoldDB" id="G7VIH5"/>
<feature type="transmembrane region" description="Helical" evidence="1">
    <location>
        <begin position="56"/>
        <end position="76"/>
    </location>
</feature>
<dbReference type="EMBL" id="CP003098">
    <property type="protein sequence ID" value="AET33455.1"/>
    <property type="molecule type" value="Genomic_DNA"/>
</dbReference>
<gene>
    <name evidence="3" type="ORF">P186_2060</name>
</gene>
<evidence type="ECO:0000256" key="1">
    <source>
        <dbReference type="SAM" id="Phobius"/>
    </source>
</evidence>
<dbReference type="Proteomes" id="UP000005867">
    <property type="component" value="Chromosome"/>
</dbReference>
<name>G7VIH5_9CREN</name>
<feature type="transmembrane region" description="Helical" evidence="1">
    <location>
        <begin position="113"/>
        <end position="133"/>
    </location>
</feature>
<dbReference type="InterPro" id="IPR011674">
    <property type="entry name" value="DUF1616"/>
</dbReference>
<dbReference type="HOGENOM" id="CLU_929448_0_0_2"/>
<evidence type="ECO:0000313" key="4">
    <source>
        <dbReference type="Proteomes" id="UP000005867"/>
    </source>
</evidence>
<organism evidence="3 4">
    <name type="scientific">Pyrobaculum ferrireducens</name>
    <dbReference type="NCBI Taxonomy" id="1104324"/>
    <lineage>
        <taxon>Archaea</taxon>
        <taxon>Thermoproteota</taxon>
        <taxon>Thermoprotei</taxon>
        <taxon>Thermoproteales</taxon>
        <taxon>Thermoproteaceae</taxon>
        <taxon>Pyrobaculum</taxon>
    </lineage>
</organism>
<dbReference type="Pfam" id="PF07760">
    <property type="entry name" value="DUF1616"/>
    <property type="match status" value="1"/>
</dbReference>